<dbReference type="Gene3D" id="3.60.10.10">
    <property type="entry name" value="Endonuclease/exonuclease/phosphatase"/>
    <property type="match status" value="1"/>
</dbReference>
<keyword evidence="4" id="KW-0689">Ribosomal protein</keyword>
<protein>
    <recommendedName>
        <fullName evidence="7">Pescadillo homolog</fullName>
    </recommendedName>
</protein>
<feature type="domain" description="BRCT" evidence="9">
    <location>
        <begin position="1751"/>
        <end position="1775"/>
    </location>
</feature>
<proteinExistence type="inferred from homology"/>
<dbReference type="InterPro" id="IPR036401">
    <property type="entry name" value="Ribosomal_eS17_sf"/>
</dbReference>
<dbReference type="InterPro" id="IPR036691">
    <property type="entry name" value="Endo/exonu/phosph_ase_sf"/>
</dbReference>
<feature type="domain" description="RNase H type-1" evidence="11">
    <location>
        <begin position="1472"/>
        <end position="1604"/>
    </location>
</feature>
<dbReference type="PANTHER" id="PTHR12221">
    <property type="entry name" value="PESCADILLO - RELATED"/>
    <property type="match status" value="1"/>
</dbReference>
<dbReference type="PROSITE" id="PS50879">
    <property type="entry name" value="RNASE_H_1"/>
    <property type="match status" value="1"/>
</dbReference>
<dbReference type="Gene3D" id="1.10.60.20">
    <property type="entry name" value="Ribosomal protein S17e-like"/>
    <property type="match status" value="1"/>
</dbReference>
<dbReference type="CDD" id="cd06222">
    <property type="entry name" value="RNase_H_like"/>
    <property type="match status" value="1"/>
</dbReference>
<dbReference type="Gene3D" id="3.30.420.10">
    <property type="entry name" value="Ribonuclease H-like superfamily/Ribonuclease H"/>
    <property type="match status" value="1"/>
</dbReference>
<dbReference type="InterPro" id="IPR036420">
    <property type="entry name" value="BRCT_dom_sf"/>
</dbReference>
<dbReference type="GO" id="GO:0000463">
    <property type="term" value="P:maturation of LSU-rRNA from tricistronic rRNA transcript (SSU-rRNA, 5.8S rRNA, LSU-rRNA)"/>
    <property type="evidence" value="ECO:0007669"/>
    <property type="project" value="UniProtKB-UniRule"/>
</dbReference>
<evidence type="ECO:0000259" key="10">
    <source>
        <dbReference type="PROSITE" id="PS50878"/>
    </source>
</evidence>
<evidence type="ECO:0000256" key="1">
    <source>
        <dbReference type="ARBA" id="ARBA00010444"/>
    </source>
</evidence>
<dbReference type="SUPFAM" id="SSF56219">
    <property type="entry name" value="DNase I-like"/>
    <property type="match status" value="1"/>
</dbReference>
<dbReference type="Proteomes" id="UP000436088">
    <property type="component" value="Unassembled WGS sequence"/>
</dbReference>
<dbReference type="SUPFAM" id="SSF52113">
    <property type="entry name" value="BRCT domain"/>
    <property type="match status" value="1"/>
</dbReference>
<keyword evidence="7" id="KW-0175">Coiled coil</keyword>
<evidence type="ECO:0000259" key="9">
    <source>
        <dbReference type="PROSITE" id="PS50172"/>
    </source>
</evidence>
<dbReference type="CDD" id="cd01650">
    <property type="entry name" value="RT_nLTR_like"/>
    <property type="match status" value="1"/>
</dbReference>
<keyword evidence="5 7" id="KW-0539">Nucleus</keyword>
<reference evidence="12" key="1">
    <citation type="submission" date="2019-09" db="EMBL/GenBank/DDBJ databases">
        <title>Draft genome information of white flower Hibiscus syriacus.</title>
        <authorList>
            <person name="Kim Y.-M."/>
        </authorList>
    </citation>
    <scope>NUCLEOTIDE SEQUENCE [LARGE SCALE GENOMIC DNA]</scope>
    <source>
        <strain evidence="12">YM2019G1</strain>
    </source>
</reference>
<dbReference type="GO" id="GO:0005840">
    <property type="term" value="C:ribosome"/>
    <property type="evidence" value="ECO:0007669"/>
    <property type="project" value="UniProtKB-KW"/>
</dbReference>
<dbReference type="Gene3D" id="3.40.50.10190">
    <property type="entry name" value="BRCT domain"/>
    <property type="match status" value="1"/>
</dbReference>
<evidence type="ECO:0000256" key="7">
    <source>
        <dbReference type="HAMAP-Rule" id="MF_03028"/>
    </source>
</evidence>
<dbReference type="InterPro" id="IPR002156">
    <property type="entry name" value="RNaseH_domain"/>
</dbReference>
<feature type="compositionally biased region" description="Low complexity" evidence="8">
    <location>
        <begin position="404"/>
        <end position="417"/>
    </location>
</feature>
<comment type="function">
    <text evidence="7">Required for maturation of ribosomal RNAs and formation of the large ribosomal subunit.</text>
</comment>
<evidence type="ECO:0000256" key="6">
    <source>
        <dbReference type="ARBA" id="ARBA00023274"/>
    </source>
</evidence>
<dbReference type="Pfam" id="PF00078">
    <property type="entry name" value="RVT_1"/>
    <property type="match status" value="1"/>
</dbReference>
<evidence type="ECO:0000313" key="13">
    <source>
        <dbReference type="Proteomes" id="UP000436088"/>
    </source>
</evidence>
<evidence type="ECO:0000256" key="4">
    <source>
        <dbReference type="ARBA" id="ARBA00022980"/>
    </source>
</evidence>
<comment type="similarity">
    <text evidence="1">Belongs to the eukaryotic ribosomal protein eS17 family.</text>
</comment>
<dbReference type="InterPro" id="IPR036397">
    <property type="entry name" value="RNaseH_sf"/>
</dbReference>
<feature type="region of interest" description="Disordered" evidence="8">
    <location>
        <begin position="473"/>
        <end position="493"/>
    </location>
</feature>
<dbReference type="SUPFAM" id="SSF53098">
    <property type="entry name" value="Ribonuclease H-like"/>
    <property type="match status" value="1"/>
</dbReference>
<evidence type="ECO:0000256" key="8">
    <source>
        <dbReference type="SAM" id="MobiDB-lite"/>
    </source>
</evidence>
<evidence type="ECO:0000256" key="3">
    <source>
        <dbReference type="ARBA" id="ARBA00022552"/>
    </source>
</evidence>
<dbReference type="InterPro" id="IPR026960">
    <property type="entry name" value="RVT-Znf"/>
</dbReference>
<comment type="caution">
    <text evidence="12">The sequence shown here is derived from an EMBL/GenBank/DDBJ whole genome shotgun (WGS) entry which is preliminary data.</text>
</comment>
<dbReference type="PROSITE" id="PS50878">
    <property type="entry name" value="RT_POL"/>
    <property type="match status" value="1"/>
</dbReference>
<dbReference type="HAMAP" id="MF_03028">
    <property type="entry name" value="Pescadillo"/>
    <property type="match status" value="1"/>
</dbReference>
<name>A0A6A2ZCZ2_HIBSY</name>
<keyword evidence="13" id="KW-1185">Reference proteome</keyword>
<feature type="region of interest" description="Disordered" evidence="8">
    <location>
        <begin position="390"/>
        <end position="427"/>
    </location>
</feature>
<dbReference type="GO" id="GO:0006412">
    <property type="term" value="P:translation"/>
    <property type="evidence" value="ECO:0007669"/>
    <property type="project" value="InterPro"/>
</dbReference>
<dbReference type="GO" id="GO:0030687">
    <property type="term" value="C:preribosome, large subunit precursor"/>
    <property type="evidence" value="ECO:0007669"/>
    <property type="project" value="UniProtKB-UniRule"/>
</dbReference>
<dbReference type="GO" id="GO:0004523">
    <property type="term" value="F:RNA-DNA hybrid ribonuclease activity"/>
    <property type="evidence" value="ECO:0007669"/>
    <property type="project" value="InterPro"/>
</dbReference>
<comment type="similarity">
    <text evidence="7">Belongs to the pescadillo family.</text>
</comment>
<keyword evidence="2 7" id="KW-0690">Ribosome biogenesis</keyword>
<organism evidence="12 13">
    <name type="scientific">Hibiscus syriacus</name>
    <name type="common">Rose of Sharon</name>
    <dbReference type="NCBI Taxonomy" id="106335"/>
    <lineage>
        <taxon>Eukaryota</taxon>
        <taxon>Viridiplantae</taxon>
        <taxon>Streptophyta</taxon>
        <taxon>Embryophyta</taxon>
        <taxon>Tracheophyta</taxon>
        <taxon>Spermatophyta</taxon>
        <taxon>Magnoliopsida</taxon>
        <taxon>eudicotyledons</taxon>
        <taxon>Gunneridae</taxon>
        <taxon>Pentapetalae</taxon>
        <taxon>rosids</taxon>
        <taxon>malvids</taxon>
        <taxon>Malvales</taxon>
        <taxon>Malvaceae</taxon>
        <taxon>Malvoideae</taxon>
        <taxon>Hibiscus</taxon>
    </lineage>
</organism>
<feature type="coiled-coil region" evidence="7">
    <location>
        <begin position="55"/>
        <end position="82"/>
    </location>
</feature>
<dbReference type="Pfam" id="PF00833">
    <property type="entry name" value="Ribosomal_S17e"/>
    <property type="match status" value="1"/>
</dbReference>
<dbReference type="GO" id="GO:0043021">
    <property type="term" value="F:ribonucleoprotein complex binding"/>
    <property type="evidence" value="ECO:0007669"/>
    <property type="project" value="UniProtKB-UniRule"/>
</dbReference>
<feature type="domain" description="Reverse transcriptase" evidence="10">
    <location>
        <begin position="888"/>
        <end position="1168"/>
    </location>
</feature>
<evidence type="ECO:0000313" key="12">
    <source>
        <dbReference type="EMBL" id="KAE8689350.1"/>
    </source>
</evidence>
<keyword evidence="3 7" id="KW-0698">rRNA processing</keyword>
<dbReference type="Pfam" id="PF13456">
    <property type="entry name" value="RVT_3"/>
    <property type="match status" value="1"/>
</dbReference>
<dbReference type="GO" id="GO:0070545">
    <property type="term" value="C:PeBoW complex"/>
    <property type="evidence" value="ECO:0007669"/>
    <property type="project" value="TreeGrafter"/>
</dbReference>
<dbReference type="PROSITE" id="PS50172">
    <property type="entry name" value="BRCT"/>
    <property type="match status" value="1"/>
</dbReference>
<dbReference type="Pfam" id="PF13966">
    <property type="entry name" value="zf-RVT"/>
    <property type="match status" value="1"/>
</dbReference>
<dbReference type="GO" id="GO:0003735">
    <property type="term" value="F:structural constituent of ribosome"/>
    <property type="evidence" value="ECO:0007669"/>
    <property type="project" value="InterPro"/>
</dbReference>
<dbReference type="InterPro" id="IPR001357">
    <property type="entry name" value="BRCT_dom"/>
</dbReference>
<dbReference type="GO" id="GO:0000466">
    <property type="term" value="P:maturation of 5.8S rRNA from tricistronic rRNA transcript (SSU-rRNA, 5.8S rRNA, LSU-rRNA)"/>
    <property type="evidence" value="ECO:0007669"/>
    <property type="project" value="UniProtKB-UniRule"/>
</dbReference>
<dbReference type="InterPro" id="IPR010613">
    <property type="entry name" value="PES"/>
</dbReference>
<comment type="subcellular location">
    <subcellularLocation>
        <location evidence="7">Nucleus</location>
        <location evidence="7">Nucleolus</location>
    </subcellularLocation>
    <subcellularLocation>
        <location evidence="7">Nucleus</location>
        <location evidence="7">Nucleoplasm</location>
    </subcellularLocation>
</comment>
<accession>A0A6A2ZCZ2</accession>
<dbReference type="EMBL" id="VEPZ02001172">
    <property type="protein sequence ID" value="KAE8689350.1"/>
    <property type="molecule type" value="Genomic_DNA"/>
</dbReference>
<dbReference type="InterPro" id="IPR001210">
    <property type="entry name" value="Ribosomal_eS17"/>
</dbReference>
<dbReference type="InterPro" id="IPR044730">
    <property type="entry name" value="RNase_H-like_dom_plant"/>
</dbReference>
<keyword evidence="6" id="KW-0687">Ribonucleoprotein</keyword>
<dbReference type="PANTHER" id="PTHR12221:SF6">
    <property type="entry name" value="PESCADILLO HOMOLOG"/>
    <property type="match status" value="1"/>
</dbReference>
<evidence type="ECO:0000256" key="2">
    <source>
        <dbReference type="ARBA" id="ARBA00022517"/>
    </source>
</evidence>
<feature type="compositionally biased region" description="Basic and acidic residues" evidence="8">
    <location>
        <begin position="476"/>
        <end position="488"/>
    </location>
</feature>
<evidence type="ECO:0000259" key="11">
    <source>
        <dbReference type="PROSITE" id="PS50879"/>
    </source>
</evidence>
<dbReference type="InterPro" id="IPR000477">
    <property type="entry name" value="RT_dom"/>
</dbReference>
<dbReference type="GO" id="GO:0003723">
    <property type="term" value="F:RNA binding"/>
    <property type="evidence" value="ECO:0007669"/>
    <property type="project" value="TreeGrafter"/>
</dbReference>
<dbReference type="InterPro" id="IPR012337">
    <property type="entry name" value="RNaseH-like_sf"/>
</dbReference>
<sequence length="2074" mass="235375">MGKPKHYRPPARKEKGRKLCIHKGVFPREPKKKVKGNHHTYYHLKDVMYILHDPLLEKFREIRAYKKKIKKAKAKKNDELAKLLSSRAPSYKLDMVIRDRYPTFIDALRDLDDPLTMVHLFAMLPAIDRLKIEVKRIHNCRRLCHEWQAYISRTHKLRKVFVAVKGIYYQAEIDGQKITWLVPHARQQVLTDDIDFNVMLTFLEFYETLLGFVNFQLYHSINVKYPPILDPRLEALAAESLTERGLQGESDKVGFCKECVSCSFSVGRGEKNCNGRKMGSSVVLVSIIGSGCGRGGHPLAYCAISMVGVPLNCWSVPFFSSLASRWGKFVRIQDQTAHRVDCRVAQLLLRVESPFDIPEHVIINTYGRKFMIKINVECVEDFFPELTDMEEEEVAEDPWEKSSSEWSNEEVQNGQEEQVGEELSESQNRVDEWVRSSQLGIHTNTEWGLNLNIGMENTFDLCKDGTEAGNVSIQQEKSEEVNEGRENGKCLGDPPNEHEKVDCGRGVCFVSAHKNSGKTVSGSRVGRGKCKRVYSRLRRGGSRSRIGTSSEHAYNNEEVDGAEALECWNVSELLGVTFRGGKEAFMNKMIHLIKEKEVQGDLGRRVKARAVMRVVEERKPLVLFIQESKMEVVNQSVVRKMGGNLLTATAVSAAEGSAGGLITLWNEKECQVQEEIIHRRFVAVKGTIDEVLGSCWFINVYRPSVESEEAFFGELLLFLENLDSPVCLGGDFNVFMSQEEKIGGAVNLASMFAFREFVSKANLVDLPMVGGVQEAVKKWSRKGYLEFPGRINRLEKGIHEKELQLQQGLPLVSMKNLVEAKKELWDLYKKEESIWLQKSRLKWSLEGDKNTRFFHQCARGRGRRNGIKSIKVDNEDISDPELIKSSVEFYEGKDWDNDTNHSFLSLIPKKANPEGLEDFRPISLVGGFYKILSKVLARRLSLCISEVISPSQFAFIPGRHILDCSFIANEGIECWRKKGLKRVVFKVDFKRAYDSVDWRILVKIMSKMGFGDRWSSWMYKCISTASISVLVNGTPTKRIYTTRGLRQDCSLSPMLFNLGGELLHLMLVKAVNKGLFAGFELGSMGRSFMLSHLQFADDLIIFSKASTHDLVNIRRVLLIYELLVGLKLNLNKSRIFGINVGEEELASWAKEIGCARGAFPSEYLGLLWGSGCGNLLQKNPLGGKQWKNLCVRAGNGESVQFWYDVWLGTVPLKDRFPRLFALSNNKGGKVAEFRLYNDSGGVWDIQTKRNLVDWEVEQWLQLISLLNSYSLSLVEDDCWVWLGTGEGCFTAKSCMQLYFDREGNDEVEGNWERYVWKGVAPPRVETFVWQLAHHRVAVKEELLKRGVTGVEDTMCSLCRKCNESVSHLFLHCDVVWDLWVKFLKFWNVCFVVPTKLMEFLIVWDELVPRSFIWKFIPRVVLWSVWKCRNEVIFQREDVHIPFDSLMGDLKLAYCNGNFNKRTPPPSSWSPPPEGFLKVNVDGAMVKGWDKGGIGGLIRDGSGSVLGSFSEKVGGGPPLLAELLAIKRGLILTEEVGYSPSQRIILESDSTNALKWIKNPDLSTPLFKSLVTDIATRVEMKGIITRHIPRAANWEADELAKAGIDLYALSRYFDANYRASVQEPQAAGSSRSEQEQEESSLRLAQLQRQLPANEPGALMHLVQEHPVKLKKMKLPGTKYNVWIPFLYVSSFVGIVPNVSMFRFRESPCFSSFLLLEVLFLGKDGAPFSENDDSITHQIVDRPTQGHVYLSREYVQPQWVFDCVNALVILPTEPYMGSPPHLSPFVDDEAEGYVPDYAKAIKQLQAAVKSDVKPLPGTGNDDLDSSQNMLAEGFINRTEAMEASEKKRQFMFAAVYSNTESKEQSLPDVEEPIAEDPSKLLMSRRKRGLAKAIESGPAEIYLILVSSIVVPNWQQRKRIMLRTQGRKRNIEAAQNQRRSIKKLNFLRVFFNLNFSGPPPSSDPDDGTRPYENGEEIVSSGYRAVLLSHDPRFPHQQKDYRRSSYNPSKRLRNKIAGFSTHLMKRIQKGPVRGISLKLQEERERRMDFVPDESAIKVDPVALVPQVGFGRGGPGRRF</sequence>
<dbReference type="GO" id="GO:0005654">
    <property type="term" value="C:nucleoplasm"/>
    <property type="evidence" value="ECO:0007669"/>
    <property type="project" value="UniProtKB-SubCell"/>
</dbReference>
<dbReference type="Pfam" id="PF06732">
    <property type="entry name" value="Pescadillo_N"/>
    <property type="match status" value="1"/>
</dbReference>
<evidence type="ECO:0000256" key="5">
    <source>
        <dbReference type="ARBA" id="ARBA00023242"/>
    </source>
</evidence>
<gene>
    <name evidence="12" type="ORF">F3Y22_tig00110940pilonHSYRG00422</name>
</gene>